<accession>A0A485KA61</accession>
<dbReference type="AlphaFoldDB" id="A0A485KA61"/>
<dbReference type="InterPro" id="IPR011990">
    <property type="entry name" value="TPR-like_helical_dom_sf"/>
</dbReference>
<proteinExistence type="predicted"/>
<dbReference type="EMBL" id="VJMH01000410">
    <property type="protein sequence ID" value="KAF0716388.1"/>
    <property type="molecule type" value="Genomic_DNA"/>
</dbReference>
<dbReference type="EMBL" id="CAADRA010000410">
    <property type="protein sequence ID" value="VFT80065.1"/>
    <property type="molecule type" value="Genomic_DNA"/>
</dbReference>
<gene>
    <name evidence="2" type="primary">Aste57867_2881</name>
    <name evidence="1" type="ORF">As57867_002873</name>
    <name evidence="2" type="ORF">ASTE57867_2881</name>
</gene>
<reference evidence="1" key="2">
    <citation type="submission" date="2019-06" db="EMBL/GenBank/DDBJ databases">
        <title>Genomics analysis of Aphanomyces spp. identifies a new class of oomycete effector associated with host adaptation.</title>
        <authorList>
            <person name="Gaulin E."/>
        </authorList>
    </citation>
    <scope>NUCLEOTIDE SEQUENCE</scope>
    <source>
        <strain evidence="1">CBS 578.67</strain>
    </source>
</reference>
<dbReference type="Gene3D" id="1.25.40.10">
    <property type="entry name" value="Tetratricopeptide repeat domain"/>
    <property type="match status" value="1"/>
</dbReference>
<evidence type="ECO:0000313" key="3">
    <source>
        <dbReference type="Proteomes" id="UP000332933"/>
    </source>
</evidence>
<reference evidence="2 3" key="1">
    <citation type="submission" date="2019-03" db="EMBL/GenBank/DDBJ databases">
        <authorList>
            <person name="Gaulin E."/>
            <person name="Dumas B."/>
        </authorList>
    </citation>
    <scope>NUCLEOTIDE SEQUENCE [LARGE SCALE GENOMIC DNA]</scope>
    <source>
        <strain evidence="2">CBS 568.67</strain>
    </source>
</reference>
<evidence type="ECO:0000313" key="1">
    <source>
        <dbReference type="EMBL" id="KAF0716388.1"/>
    </source>
</evidence>
<name>A0A485KA61_9STRA</name>
<organism evidence="2 3">
    <name type="scientific">Aphanomyces stellatus</name>
    <dbReference type="NCBI Taxonomy" id="120398"/>
    <lineage>
        <taxon>Eukaryota</taxon>
        <taxon>Sar</taxon>
        <taxon>Stramenopiles</taxon>
        <taxon>Oomycota</taxon>
        <taxon>Saprolegniomycetes</taxon>
        <taxon>Saprolegniales</taxon>
        <taxon>Verrucalvaceae</taxon>
        <taxon>Aphanomyces</taxon>
    </lineage>
</organism>
<protein>
    <submittedName>
        <fullName evidence="2">Aste57867_2881 protein</fullName>
    </submittedName>
</protein>
<dbReference type="SUPFAM" id="SSF48452">
    <property type="entry name" value="TPR-like"/>
    <property type="match status" value="1"/>
</dbReference>
<dbReference type="Proteomes" id="UP000332933">
    <property type="component" value="Unassembled WGS sequence"/>
</dbReference>
<keyword evidence="3" id="KW-1185">Reference proteome</keyword>
<sequence length="162" mass="18924">MTRSTEYYLRRRRGQCQFRLWAFTDAIADLNAALVIARHENRLQEMAYIHCDLAAVFQYNDSSPYSRAFEHINHSIEMYPMIQTYFLRAELYYARKDTQSALADLVRVEIQSTSKVDILARLCRATINTFWQPNFAGVVEAKADLEAIKKMVLHDSIRDVHV</sequence>
<evidence type="ECO:0000313" key="2">
    <source>
        <dbReference type="EMBL" id="VFT80065.1"/>
    </source>
</evidence>